<dbReference type="GO" id="GO:0008360">
    <property type="term" value="P:regulation of cell shape"/>
    <property type="evidence" value="ECO:0007669"/>
    <property type="project" value="UniProtKB-UniRule"/>
</dbReference>
<evidence type="ECO:0000313" key="9">
    <source>
        <dbReference type="Proteomes" id="UP000176863"/>
    </source>
</evidence>
<evidence type="ECO:0000259" key="7">
    <source>
        <dbReference type="PROSITE" id="PS52029"/>
    </source>
</evidence>
<dbReference type="GO" id="GO:0005576">
    <property type="term" value="C:extracellular region"/>
    <property type="evidence" value="ECO:0007669"/>
    <property type="project" value="TreeGrafter"/>
</dbReference>
<dbReference type="InterPro" id="IPR050979">
    <property type="entry name" value="LD-transpeptidase"/>
</dbReference>
<evidence type="ECO:0000256" key="6">
    <source>
        <dbReference type="PROSITE-ProRule" id="PRU01373"/>
    </source>
</evidence>
<keyword evidence="3 6" id="KW-0133">Cell shape</keyword>
<dbReference type="GO" id="GO:0018104">
    <property type="term" value="P:peptidoglycan-protein cross-linking"/>
    <property type="evidence" value="ECO:0007669"/>
    <property type="project" value="TreeGrafter"/>
</dbReference>
<evidence type="ECO:0000256" key="3">
    <source>
        <dbReference type="ARBA" id="ARBA00022960"/>
    </source>
</evidence>
<dbReference type="InterPro" id="IPR038063">
    <property type="entry name" value="Transpep_catalytic_dom"/>
</dbReference>
<evidence type="ECO:0000256" key="5">
    <source>
        <dbReference type="ARBA" id="ARBA00023316"/>
    </source>
</evidence>
<dbReference type="PROSITE" id="PS52029">
    <property type="entry name" value="LD_TPASE"/>
    <property type="match status" value="1"/>
</dbReference>
<dbReference type="GO" id="GO:0071555">
    <property type="term" value="P:cell wall organization"/>
    <property type="evidence" value="ECO:0007669"/>
    <property type="project" value="UniProtKB-UniRule"/>
</dbReference>
<dbReference type="GO" id="GO:0071972">
    <property type="term" value="F:peptidoglycan L,D-transpeptidase activity"/>
    <property type="evidence" value="ECO:0007669"/>
    <property type="project" value="TreeGrafter"/>
</dbReference>
<dbReference type="SUPFAM" id="SSF141523">
    <property type="entry name" value="L,D-transpeptidase catalytic domain-like"/>
    <property type="match status" value="1"/>
</dbReference>
<dbReference type="CDD" id="cd16913">
    <property type="entry name" value="YkuD_like"/>
    <property type="match status" value="1"/>
</dbReference>
<evidence type="ECO:0000256" key="2">
    <source>
        <dbReference type="ARBA" id="ARBA00022679"/>
    </source>
</evidence>
<dbReference type="Gene3D" id="2.30.30.40">
    <property type="entry name" value="SH3 Domains"/>
    <property type="match status" value="1"/>
</dbReference>
<feature type="active site" description="Nucleophile" evidence="6">
    <location>
        <position position="270"/>
    </location>
</feature>
<evidence type="ECO:0000313" key="8">
    <source>
        <dbReference type="EMBL" id="OGG52508.1"/>
    </source>
</evidence>
<organism evidence="8 9">
    <name type="scientific">Candidatus Kaiserbacteria bacterium RIFCSPHIGHO2_01_FULL_53_29</name>
    <dbReference type="NCBI Taxonomy" id="1798480"/>
    <lineage>
        <taxon>Bacteria</taxon>
        <taxon>Candidatus Kaiseribacteriota</taxon>
    </lineage>
</organism>
<feature type="domain" description="L,D-TPase catalytic" evidence="7">
    <location>
        <begin position="173"/>
        <end position="294"/>
    </location>
</feature>
<dbReference type="STRING" id="1798480.A2851_00680"/>
<dbReference type="Pfam" id="PF03734">
    <property type="entry name" value="YkuD"/>
    <property type="match status" value="1"/>
</dbReference>
<dbReference type="Gene3D" id="2.40.440.10">
    <property type="entry name" value="L,D-transpeptidase catalytic domain-like"/>
    <property type="match status" value="1"/>
</dbReference>
<reference evidence="8 9" key="1">
    <citation type="journal article" date="2016" name="Nat. Commun.">
        <title>Thousands of microbial genomes shed light on interconnected biogeochemical processes in an aquifer system.</title>
        <authorList>
            <person name="Anantharaman K."/>
            <person name="Brown C.T."/>
            <person name="Hug L.A."/>
            <person name="Sharon I."/>
            <person name="Castelle C.J."/>
            <person name="Probst A.J."/>
            <person name="Thomas B.C."/>
            <person name="Singh A."/>
            <person name="Wilkins M.J."/>
            <person name="Karaoz U."/>
            <person name="Brodie E.L."/>
            <person name="Williams K.H."/>
            <person name="Hubbard S.S."/>
            <person name="Banfield J.F."/>
        </authorList>
    </citation>
    <scope>NUCLEOTIDE SEQUENCE [LARGE SCALE GENOMIC DNA]</scope>
</reference>
<keyword evidence="5 6" id="KW-0961">Cell wall biogenesis/degradation</keyword>
<dbReference type="PANTHER" id="PTHR30582:SF2">
    <property type="entry name" value="L,D-TRANSPEPTIDASE YCIB-RELATED"/>
    <property type="match status" value="1"/>
</dbReference>
<name>A0A1F6CTL2_9BACT</name>
<evidence type="ECO:0000256" key="4">
    <source>
        <dbReference type="ARBA" id="ARBA00022984"/>
    </source>
</evidence>
<sequence length="295" mass="32627">MNRGLRQRRFLMLLAAAAAVLMVNIALESLNQGMVPAATTAPVKQIEPVVPPAPVLFQYIEIIDSCGPYYGGKCVNARSGPGEEYRTVARLRTGMVLKVGGTVERGGRTWYRVVFDEGLLYPERVSTHWYVAGDYVRSFSDEGVINLEGGASALTDSAHSTSSVQASSPQVTKRILVDRSLQMLYAYEGDALFMQVHISAGLALTPTPRGTFTVYKKTPTRYMQGPLPGVSDQFYDLPGVPWDLYFTYQGAAIHGAYWHDKFGKRWSHGCVNLPLEEAHKLYEWSDVGTPVIVRD</sequence>
<dbReference type="EMBL" id="MFKT01000028">
    <property type="protein sequence ID" value="OGG52508.1"/>
    <property type="molecule type" value="Genomic_DNA"/>
</dbReference>
<dbReference type="InterPro" id="IPR005490">
    <property type="entry name" value="LD_TPept_cat_dom"/>
</dbReference>
<comment type="pathway">
    <text evidence="1 6">Cell wall biogenesis; peptidoglycan biosynthesis.</text>
</comment>
<keyword evidence="4 6" id="KW-0573">Peptidoglycan synthesis</keyword>
<dbReference type="GO" id="GO:0016740">
    <property type="term" value="F:transferase activity"/>
    <property type="evidence" value="ECO:0007669"/>
    <property type="project" value="UniProtKB-KW"/>
</dbReference>
<evidence type="ECO:0000256" key="1">
    <source>
        <dbReference type="ARBA" id="ARBA00004752"/>
    </source>
</evidence>
<dbReference type="AlphaFoldDB" id="A0A1F6CTL2"/>
<accession>A0A1F6CTL2</accession>
<protein>
    <recommendedName>
        <fullName evidence="7">L,D-TPase catalytic domain-containing protein</fullName>
    </recommendedName>
</protein>
<keyword evidence="2" id="KW-0808">Transferase</keyword>
<gene>
    <name evidence="8" type="ORF">A2851_00680</name>
</gene>
<comment type="caution">
    <text evidence="8">The sequence shown here is derived from an EMBL/GenBank/DDBJ whole genome shotgun (WGS) entry which is preliminary data.</text>
</comment>
<proteinExistence type="predicted"/>
<feature type="active site" description="Proton donor/acceptor" evidence="6">
    <location>
        <position position="254"/>
    </location>
</feature>
<dbReference type="Proteomes" id="UP000176863">
    <property type="component" value="Unassembled WGS sequence"/>
</dbReference>
<dbReference type="UniPathway" id="UPA00219"/>
<dbReference type="PANTHER" id="PTHR30582">
    <property type="entry name" value="L,D-TRANSPEPTIDASE"/>
    <property type="match status" value="1"/>
</dbReference>